<keyword evidence="3" id="KW-0804">Transcription</keyword>
<dbReference type="EMBL" id="FNMY01000001">
    <property type="protein sequence ID" value="SDW04933.1"/>
    <property type="molecule type" value="Genomic_DNA"/>
</dbReference>
<dbReference type="PANTHER" id="PTHR43280">
    <property type="entry name" value="ARAC-FAMILY TRANSCRIPTIONAL REGULATOR"/>
    <property type="match status" value="1"/>
</dbReference>
<evidence type="ECO:0000256" key="4">
    <source>
        <dbReference type="SAM" id="Phobius"/>
    </source>
</evidence>
<reference evidence="7" key="1">
    <citation type="submission" date="2016-10" db="EMBL/GenBank/DDBJ databases">
        <authorList>
            <person name="Varghese N."/>
            <person name="Submissions S."/>
        </authorList>
    </citation>
    <scope>NUCLEOTIDE SEQUENCE [LARGE SCALE GENOMIC DNA]</scope>
    <source>
        <strain evidence="7">DSM 25030</strain>
    </source>
</reference>
<evidence type="ECO:0000256" key="1">
    <source>
        <dbReference type="ARBA" id="ARBA00023015"/>
    </source>
</evidence>
<organism evidence="6 7">
    <name type="scientific">Flagellimonas zhangzhouensis</name>
    <dbReference type="NCBI Taxonomy" id="1073328"/>
    <lineage>
        <taxon>Bacteria</taxon>
        <taxon>Pseudomonadati</taxon>
        <taxon>Bacteroidota</taxon>
        <taxon>Flavobacteriia</taxon>
        <taxon>Flavobacteriales</taxon>
        <taxon>Flavobacteriaceae</taxon>
        <taxon>Flagellimonas</taxon>
    </lineage>
</organism>
<dbReference type="InterPro" id="IPR009057">
    <property type="entry name" value="Homeodomain-like_sf"/>
</dbReference>
<dbReference type="RefSeq" id="WP_090293848.1">
    <property type="nucleotide sequence ID" value="NZ_FNKI01000002.1"/>
</dbReference>
<accession>A0A1H2QCH3</accession>
<keyword evidence="4" id="KW-1133">Transmembrane helix</keyword>
<dbReference type="GO" id="GO:0043565">
    <property type="term" value="F:sequence-specific DNA binding"/>
    <property type="evidence" value="ECO:0007669"/>
    <property type="project" value="InterPro"/>
</dbReference>
<dbReference type="SUPFAM" id="SSF46689">
    <property type="entry name" value="Homeodomain-like"/>
    <property type="match status" value="1"/>
</dbReference>
<feature type="domain" description="HTH araC/xylS-type" evidence="5">
    <location>
        <begin position="264"/>
        <end position="368"/>
    </location>
</feature>
<feature type="transmembrane region" description="Helical" evidence="4">
    <location>
        <begin position="182"/>
        <end position="200"/>
    </location>
</feature>
<evidence type="ECO:0000313" key="6">
    <source>
        <dbReference type="EMBL" id="SDW04933.1"/>
    </source>
</evidence>
<keyword evidence="7" id="KW-1185">Reference proteome</keyword>
<sequence>MTSPNPILTTIIFVFAIQAIVLGILLFVKKPRSQSNIFLSLLIFFFALMAFNIALVNVLKSYEMMDTFRYVQLELLYGIGPTLYFYTKSVTDKNFDFSRKNLLHFLPVLLEFLFYRTAFYRLGADGMYKTPVHPYTKFYLIEQWLGIISITIYTILALRILIKYQIWLKEHYSNIEYKTLQWLKIPIIVFSGFWIGWNLLTEIDRFLFDKSLKESYFLPAFVGLAVTTYWIGFKSYMNAQTETSGYATKSLKTEEKPPQPELAQKVRAVMEAQKPYLDPDLDLTKLAELLEMNPKQLSQIINRSFSKNFYEFVNDYRIEAFKKRLVAPESEKLTLLGQAFECGFKSKSTFNDVFKKSTGKTPSAYLKQMKNRSE</sequence>
<feature type="transmembrane region" description="Helical" evidence="4">
    <location>
        <begin position="102"/>
        <end position="123"/>
    </location>
</feature>
<name>A0A1H2QCH3_9FLAO</name>
<protein>
    <submittedName>
        <fullName evidence="6">Transcriptional regulator, AraC family</fullName>
    </submittedName>
</protein>
<feature type="transmembrane region" description="Helical" evidence="4">
    <location>
        <begin position="216"/>
        <end position="233"/>
    </location>
</feature>
<evidence type="ECO:0000256" key="3">
    <source>
        <dbReference type="ARBA" id="ARBA00023163"/>
    </source>
</evidence>
<dbReference type="SMART" id="SM00342">
    <property type="entry name" value="HTH_ARAC"/>
    <property type="match status" value="1"/>
</dbReference>
<keyword evidence="1" id="KW-0805">Transcription regulation</keyword>
<dbReference type="PROSITE" id="PS01124">
    <property type="entry name" value="HTH_ARAC_FAMILY_2"/>
    <property type="match status" value="1"/>
</dbReference>
<dbReference type="GO" id="GO:0003700">
    <property type="term" value="F:DNA-binding transcription factor activity"/>
    <property type="evidence" value="ECO:0007669"/>
    <property type="project" value="InterPro"/>
</dbReference>
<feature type="transmembrane region" description="Helical" evidence="4">
    <location>
        <begin position="37"/>
        <end position="56"/>
    </location>
</feature>
<evidence type="ECO:0000313" key="7">
    <source>
        <dbReference type="Proteomes" id="UP000199592"/>
    </source>
</evidence>
<dbReference type="STRING" id="1073328.SAMN05216294_1521"/>
<feature type="transmembrane region" description="Helical" evidence="4">
    <location>
        <begin position="143"/>
        <end position="162"/>
    </location>
</feature>
<dbReference type="InterPro" id="IPR018060">
    <property type="entry name" value="HTH_AraC"/>
</dbReference>
<gene>
    <name evidence="6" type="ORF">SAMN04487892_0172</name>
</gene>
<proteinExistence type="predicted"/>
<dbReference type="AlphaFoldDB" id="A0A1H2QCH3"/>
<dbReference type="Proteomes" id="UP000199592">
    <property type="component" value="Unassembled WGS sequence"/>
</dbReference>
<evidence type="ECO:0000259" key="5">
    <source>
        <dbReference type="PROSITE" id="PS01124"/>
    </source>
</evidence>
<dbReference type="OrthoDB" id="9779074at2"/>
<dbReference type="PANTHER" id="PTHR43280:SF29">
    <property type="entry name" value="ARAC-FAMILY TRANSCRIPTIONAL REGULATOR"/>
    <property type="match status" value="1"/>
</dbReference>
<keyword evidence="4" id="KW-0472">Membrane</keyword>
<keyword evidence="2" id="KW-0238">DNA-binding</keyword>
<keyword evidence="4" id="KW-0812">Transmembrane</keyword>
<feature type="transmembrane region" description="Helical" evidence="4">
    <location>
        <begin position="6"/>
        <end position="28"/>
    </location>
</feature>
<dbReference type="Pfam" id="PF12833">
    <property type="entry name" value="HTH_18"/>
    <property type="match status" value="1"/>
</dbReference>
<evidence type="ECO:0000256" key="2">
    <source>
        <dbReference type="ARBA" id="ARBA00023125"/>
    </source>
</evidence>
<dbReference type="Gene3D" id="1.10.10.60">
    <property type="entry name" value="Homeodomain-like"/>
    <property type="match status" value="2"/>
</dbReference>